<dbReference type="AlphaFoldDB" id="A0A7D5J117"/>
<proteinExistence type="predicted"/>
<sequence>MDLPAAEAGYLMELVEQYRDLVSAPADPLDPAASRLFPDAYPDEAAASAEFRELTRDDVSATRIADADRVIHALAPLTDTTAGTPSELTLDAASQTAWLRTLTGLRLVLAARIGIDDESIMPVGDPRFDVYEWLGYRQELLLRAMDT</sequence>
<accession>A0A7D5J117</accession>
<name>A0A7D5J117_9MICO</name>
<protein>
    <submittedName>
        <fullName evidence="1">DUF2017 family protein</fullName>
    </submittedName>
</protein>
<reference evidence="1 2" key="1">
    <citation type="submission" date="2020-06" db="EMBL/GenBank/DDBJ databases">
        <authorList>
            <person name="Jo H."/>
        </authorList>
    </citation>
    <scope>NUCLEOTIDE SEQUENCE [LARGE SCALE GENOMIC DNA]</scope>
    <source>
        <strain evidence="1 2">I46</strain>
    </source>
</reference>
<dbReference type="EMBL" id="CP058316">
    <property type="protein sequence ID" value="QLD13135.1"/>
    <property type="molecule type" value="Genomic_DNA"/>
</dbReference>
<organism evidence="1 2">
    <name type="scientific">Microbacterium oleivorans</name>
    <dbReference type="NCBI Taxonomy" id="273677"/>
    <lineage>
        <taxon>Bacteria</taxon>
        <taxon>Bacillati</taxon>
        <taxon>Actinomycetota</taxon>
        <taxon>Actinomycetes</taxon>
        <taxon>Micrococcales</taxon>
        <taxon>Microbacteriaceae</taxon>
        <taxon>Microbacterium</taxon>
    </lineage>
</organism>
<dbReference type="Pfam" id="PF09438">
    <property type="entry name" value="DUF2017"/>
    <property type="match status" value="1"/>
</dbReference>
<evidence type="ECO:0000313" key="2">
    <source>
        <dbReference type="Proteomes" id="UP000509638"/>
    </source>
</evidence>
<dbReference type="InterPro" id="IPR018561">
    <property type="entry name" value="AosR"/>
</dbReference>
<evidence type="ECO:0000313" key="1">
    <source>
        <dbReference type="EMBL" id="QLD13135.1"/>
    </source>
</evidence>
<dbReference type="Proteomes" id="UP000509638">
    <property type="component" value="Chromosome"/>
</dbReference>
<gene>
    <name evidence="1" type="ORF">HW566_00455</name>
</gene>